<evidence type="ECO:0000256" key="1">
    <source>
        <dbReference type="ARBA" id="ARBA00006479"/>
    </source>
</evidence>
<dbReference type="PANTHER" id="PTHR18964">
    <property type="entry name" value="ROK (REPRESSOR, ORF, KINASE) FAMILY"/>
    <property type="match status" value="1"/>
</dbReference>
<accession>A0ABV1UXA9</accession>
<evidence type="ECO:0000313" key="2">
    <source>
        <dbReference type="EMBL" id="MER6615433.1"/>
    </source>
</evidence>
<dbReference type="EMBL" id="JBEPBX010000016">
    <property type="protein sequence ID" value="MER6615433.1"/>
    <property type="molecule type" value="Genomic_DNA"/>
</dbReference>
<dbReference type="SUPFAM" id="SSF53067">
    <property type="entry name" value="Actin-like ATPase domain"/>
    <property type="match status" value="1"/>
</dbReference>
<dbReference type="InterPro" id="IPR000600">
    <property type="entry name" value="ROK"/>
</dbReference>
<gene>
    <name evidence="2" type="ORF">ABT276_19135</name>
</gene>
<proteinExistence type="inferred from homology"/>
<dbReference type="InterPro" id="IPR043129">
    <property type="entry name" value="ATPase_NBD"/>
</dbReference>
<dbReference type="Gene3D" id="3.30.420.40">
    <property type="match status" value="2"/>
</dbReference>
<comment type="caution">
    <text evidence="2">The sequence shown here is derived from an EMBL/GenBank/DDBJ whole genome shotgun (WGS) entry which is preliminary data.</text>
</comment>
<comment type="similarity">
    <text evidence="1">Belongs to the ROK (NagC/XylR) family.</text>
</comment>
<organism evidence="2 3">
    <name type="scientific">Streptomyces xantholiticus</name>
    <dbReference type="NCBI Taxonomy" id="68285"/>
    <lineage>
        <taxon>Bacteria</taxon>
        <taxon>Bacillati</taxon>
        <taxon>Actinomycetota</taxon>
        <taxon>Actinomycetes</taxon>
        <taxon>Kitasatosporales</taxon>
        <taxon>Streptomycetaceae</taxon>
        <taxon>Streptomyces</taxon>
    </lineage>
</organism>
<dbReference type="PANTHER" id="PTHR18964:SF149">
    <property type="entry name" value="BIFUNCTIONAL UDP-N-ACETYLGLUCOSAMINE 2-EPIMERASE_N-ACETYLMANNOSAMINE KINASE"/>
    <property type="match status" value="1"/>
</dbReference>
<sequence>MSEEDDEHGCVIALDVGGTGMKGALLGRDRGPLAELRRPTPGAAGPDAVVDAITAIVGTLAEEAAARGLRVHRAGVVVPGVVSEELRTAVHSANLGWRGLPLAALLEARTGLPVTLGHDVRAGGAAECLLGAARGARDVLFVAIGTGIAAVVVCDGRPVRADGYAGELGHVVVEPGGARCACGGRGCLETVASASAIATAFTERSGRRTAGAADVAVRVQQGDSHARAAWDRAADALATALATVTTLLAPELIVLGGGLAEAGGVLLDPVRDRLAARLTFQRRPRLVQAELGDRAGCLGAGLAAWHDTDHATAADSARTGRTGAWYR</sequence>
<reference evidence="2 3" key="1">
    <citation type="submission" date="2024-06" db="EMBL/GenBank/DDBJ databases">
        <title>The Natural Products Discovery Center: Release of the First 8490 Sequenced Strains for Exploring Actinobacteria Biosynthetic Diversity.</title>
        <authorList>
            <person name="Kalkreuter E."/>
            <person name="Kautsar S.A."/>
            <person name="Yang D."/>
            <person name="Bader C.D."/>
            <person name="Teijaro C.N."/>
            <person name="Fluegel L."/>
            <person name="Davis C.M."/>
            <person name="Simpson J.R."/>
            <person name="Lauterbach L."/>
            <person name="Steele A.D."/>
            <person name="Gui C."/>
            <person name="Meng S."/>
            <person name="Li G."/>
            <person name="Viehrig K."/>
            <person name="Ye F."/>
            <person name="Su P."/>
            <person name="Kiefer A.F."/>
            <person name="Nichols A."/>
            <person name="Cepeda A.J."/>
            <person name="Yan W."/>
            <person name="Fan B."/>
            <person name="Jiang Y."/>
            <person name="Adhikari A."/>
            <person name="Zheng C.-J."/>
            <person name="Schuster L."/>
            <person name="Cowan T.M."/>
            <person name="Smanski M.J."/>
            <person name="Chevrette M.G."/>
            <person name="De Carvalho L.P.S."/>
            <person name="Shen B."/>
        </authorList>
    </citation>
    <scope>NUCLEOTIDE SEQUENCE [LARGE SCALE GENOMIC DNA]</scope>
    <source>
        <strain evidence="2 3">NPDC000837</strain>
    </source>
</reference>
<evidence type="ECO:0000313" key="3">
    <source>
        <dbReference type="Proteomes" id="UP001445472"/>
    </source>
</evidence>
<protein>
    <submittedName>
        <fullName evidence="2">ROK family protein</fullName>
    </submittedName>
</protein>
<dbReference type="RefSeq" id="WP_351977005.1">
    <property type="nucleotide sequence ID" value="NZ_JBEPBX010000016.1"/>
</dbReference>
<name>A0ABV1UXA9_9ACTN</name>
<keyword evidence="3" id="KW-1185">Reference proteome</keyword>
<dbReference type="Proteomes" id="UP001445472">
    <property type="component" value="Unassembled WGS sequence"/>
</dbReference>
<dbReference type="Pfam" id="PF00480">
    <property type="entry name" value="ROK"/>
    <property type="match status" value="1"/>
</dbReference>